<reference evidence="3 4" key="1">
    <citation type="journal article" date="2015" name="Environ. Microbiol.">
        <title>Novel viral genomes identified from six metagenomes reveal wide distribution of archaeal viruses and high viral diversity in terrestrial hot springs.</title>
        <authorList>
            <person name="Gudbergsdottir S.R."/>
            <person name="Menzel P."/>
            <person name="Krogh A."/>
            <person name="Young M."/>
            <person name="Peng X."/>
        </authorList>
    </citation>
    <scope>NUCLEOTIDE SEQUENCE [LARGE SCALE GENOMIC DNA]</scope>
    <source>
        <strain evidence="3 4">ABV3</strain>
    </source>
</reference>
<dbReference type="EMBL" id="KP282674">
    <property type="protein sequence ID" value="ALG96849.1"/>
    <property type="molecule type" value="Genomic_DNA"/>
</dbReference>
<dbReference type="GeneID" id="26625127"/>
<accession>A0A0N9PCR0</accession>
<keyword evidence="2" id="KW-0472">Membrane</keyword>
<sequence length="77" mass="8614">MSEFAGMLQNFFYLLTALALGTVGYSVFERYMDSKDKKEVLKSIADTHNTAVTSMMSAHSVKQVKEATKEEDKQASK</sequence>
<keyword evidence="2" id="KW-0812">Transmembrane</keyword>
<dbReference type="KEGG" id="vg:26625127"/>
<feature type="region of interest" description="Disordered" evidence="1">
    <location>
        <begin position="57"/>
        <end position="77"/>
    </location>
</feature>
<keyword evidence="4" id="KW-1185">Reference proteome</keyword>
<dbReference type="Proteomes" id="UP000202152">
    <property type="component" value="Segment"/>
</dbReference>
<name>A0A0N9PCR0_9VIRU</name>
<protein>
    <submittedName>
        <fullName evidence="3">Uncharacterized protein</fullName>
    </submittedName>
</protein>
<organism evidence="3 4">
    <name type="scientific">Acidianus bottle-shaped virus 3 strain ABV3</name>
    <dbReference type="NCBI Taxonomy" id="1732174"/>
    <lineage>
        <taxon>Viruses</taxon>
        <taxon>Viruses incertae sedis</taxon>
        <taxon>Ampullaviridae</taxon>
        <taxon>Bottigliavirus</taxon>
        <taxon>Bottigliavirus krisuvikense</taxon>
        <taxon>Bottigliavirus ABV3</taxon>
    </lineage>
</organism>
<evidence type="ECO:0000256" key="1">
    <source>
        <dbReference type="SAM" id="MobiDB-lite"/>
    </source>
</evidence>
<feature type="transmembrane region" description="Helical" evidence="2">
    <location>
        <begin position="12"/>
        <end position="28"/>
    </location>
</feature>
<dbReference type="RefSeq" id="YP_009197926.1">
    <property type="nucleotide sequence ID" value="NC_028787.1"/>
</dbReference>
<evidence type="ECO:0000256" key="2">
    <source>
        <dbReference type="SAM" id="Phobius"/>
    </source>
</evidence>
<evidence type="ECO:0000313" key="3">
    <source>
        <dbReference type="EMBL" id="ALG96849.1"/>
    </source>
</evidence>
<proteinExistence type="predicted"/>
<feature type="compositionally biased region" description="Basic and acidic residues" evidence="1">
    <location>
        <begin position="63"/>
        <end position="77"/>
    </location>
</feature>
<evidence type="ECO:0000313" key="4">
    <source>
        <dbReference type="Proteomes" id="UP000202152"/>
    </source>
</evidence>
<keyword evidence="2" id="KW-1133">Transmembrane helix</keyword>